<evidence type="ECO:0000313" key="1">
    <source>
        <dbReference type="Proteomes" id="UP000887580"/>
    </source>
</evidence>
<dbReference type="WBParaSite" id="PS1159_v2.g3157.t1">
    <property type="protein sequence ID" value="PS1159_v2.g3157.t1"/>
    <property type="gene ID" value="PS1159_v2.g3157"/>
</dbReference>
<sequence>MHSFFEKKSANTTSTISTKKATNLEAIPWVEKYRPKKIRNFARQTVNIYILDEADAMTSSALCRTMERESSSRRFMLICNYGLTM</sequence>
<organism evidence="1 2">
    <name type="scientific">Panagrolaimus sp. PS1159</name>
    <dbReference type="NCBI Taxonomy" id="55785"/>
    <lineage>
        <taxon>Eukaryota</taxon>
        <taxon>Metazoa</taxon>
        <taxon>Ecdysozoa</taxon>
        <taxon>Nematoda</taxon>
        <taxon>Chromadorea</taxon>
        <taxon>Rhabditida</taxon>
        <taxon>Tylenchina</taxon>
        <taxon>Panagrolaimomorpha</taxon>
        <taxon>Panagrolaimoidea</taxon>
        <taxon>Panagrolaimidae</taxon>
        <taxon>Panagrolaimus</taxon>
    </lineage>
</organism>
<protein>
    <submittedName>
        <fullName evidence="2">Uncharacterized protein</fullName>
    </submittedName>
</protein>
<accession>A0AC35GAV2</accession>
<evidence type="ECO:0000313" key="2">
    <source>
        <dbReference type="WBParaSite" id="PS1159_v2.g3157.t1"/>
    </source>
</evidence>
<name>A0AC35GAV2_9BILA</name>
<reference evidence="2" key="1">
    <citation type="submission" date="2022-11" db="UniProtKB">
        <authorList>
            <consortium name="WormBaseParasite"/>
        </authorList>
    </citation>
    <scope>IDENTIFICATION</scope>
</reference>
<dbReference type="Proteomes" id="UP000887580">
    <property type="component" value="Unplaced"/>
</dbReference>
<proteinExistence type="predicted"/>